<dbReference type="Proteomes" id="UP001238496">
    <property type="component" value="Unassembled WGS sequence"/>
</dbReference>
<protein>
    <submittedName>
        <fullName evidence="1">Uncharacterized protein</fullName>
    </submittedName>
</protein>
<keyword evidence="2" id="KW-1185">Reference proteome</keyword>
<name>A0ABU0G6N6_9HYPH</name>
<reference evidence="1 2" key="1">
    <citation type="submission" date="2023-07" db="EMBL/GenBank/DDBJ databases">
        <title>Genomic Encyclopedia of Type Strains, Phase IV (KMG-IV): sequencing the most valuable type-strain genomes for metagenomic binning, comparative biology and taxonomic classification.</title>
        <authorList>
            <person name="Goeker M."/>
        </authorList>
    </citation>
    <scope>NUCLEOTIDE SEQUENCE [LARGE SCALE GENOMIC DNA]</scope>
    <source>
        <strain evidence="1 2">DSM 1111</strain>
    </source>
</reference>
<organism evidence="1 2">
    <name type="scientific">Peteryoungia aggregata LMG 23059</name>
    <dbReference type="NCBI Taxonomy" id="1368425"/>
    <lineage>
        <taxon>Bacteria</taxon>
        <taxon>Pseudomonadati</taxon>
        <taxon>Pseudomonadota</taxon>
        <taxon>Alphaproteobacteria</taxon>
        <taxon>Hyphomicrobiales</taxon>
        <taxon>Rhizobiaceae</taxon>
        <taxon>Peteryoungia</taxon>
    </lineage>
</organism>
<evidence type="ECO:0000313" key="2">
    <source>
        <dbReference type="Proteomes" id="UP001238496"/>
    </source>
</evidence>
<proteinExistence type="predicted"/>
<comment type="caution">
    <text evidence="1">The sequence shown here is derived from an EMBL/GenBank/DDBJ whole genome shotgun (WGS) entry which is preliminary data.</text>
</comment>
<dbReference type="EMBL" id="JAUSUW010000005">
    <property type="protein sequence ID" value="MDQ0420958.1"/>
    <property type="molecule type" value="Genomic_DNA"/>
</dbReference>
<accession>A0ABU0G6N6</accession>
<dbReference type="RefSeq" id="WP_307372162.1">
    <property type="nucleotide sequence ID" value="NZ_JAUSUW010000005.1"/>
</dbReference>
<sequence length="62" mass="6835">MGIEADEHLPNISEYDLVFLLVSYAIWRLDMVRTEGGGDGGDEFIPMFLTSAQSGRVCGLLK</sequence>
<evidence type="ECO:0000313" key="1">
    <source>
        <dbReference type="EMBL" id="MDQ0420958.1"/>
    </source>
</evidence>
<gene>
    <name evidence="1" type="ORF">J2045_001985</name>
</gene>